<dbReference type="Proteomes" id="UP000822993">
    <property type="component" value="Unassembled WGS sequence"/>
</dbReference>
<protein>
    <recommendedName>
        <fullName evidence="3">HTH iclR-type domain-containing protein</fullName>
    </recommendedName>
</protein>
<evidence type="ECO:0008006" key="3">
    <source>
        <dbReference type="Google" id="ProtNLM"/>
    </source>
</evidence>
<dbReference type="Pfam" id="PF09952">
    <property type="entry name" value="AbiEi_2"/>
    <property type="match status" value="1"/>
</dbReference>
<organism evidence="1 2">
    <name type="scientific">Oerskovia douganii</name>
    <dbReference type="NCBI Taxonomy" id="2762210"/>
    <lineage>
        <taxon>Bacteria</taxon>
        <taxon>Bacillati</taxon>
        <taxon>Actinomycetota</taxon>
        <taxon>Actinomycetes</taxon>
        <taxon>Micrococcales</taxon>
        <taxon>Cellulomonadaceae</taxon>
        <taxon>Oerskovia</taxon>
    </lineage>
</organism>
<keyword evidence="2" id="KW-1185">Reference proteome</keyword>
<comment type="caution">
    <text evidence="1">The sequence shown here is derived from an EMBL/GenBank/DDBJ whole genome shotgun (WGS) entry which is preliminary data.</text>
</comment>
<name>A0A9D5U606_9CELL</name>
<gene>
    <name evidence="1" type="ORF">H9623_02455</name>
</gene>
<evidence type="ECO:0000313" key="1">
    <source>
        <dbReference type="EMBL" id="MBE7699168.1"/>
    </source>
</evidence>
<dbReference type="RefSeq" id="WP_193718508.1">
    <property type="nucleotide sequence ID" value="NZ_JACSPN010000002.1"/>
</dbReference>
<sequence>MDQTSNVDLEVLDRIQQAVGQRGVQIHADGESVTLEVDGHTLRRPVRWLTEDPSARSPRALRTGARDQFFLASRIGPSLARRIRDDGGWYADAAGNMFVRAPGVLIEVEGRLPASSRKPAPARRNARNLVSPGRAQVVFSLLTWPHLVTRSMKEVAEVAGVSSSLVHTVFLLLEQERYLSVTSRGLERRDELIDLWAAAYPLGLARWTELGRFSGEPRPRAWSELGHQVYTSGEYAAENISGPDLVLYVPELEPRALMSARWKRPAPQEHANIIVRKAFWADPDAITLEPRVERAPQLLVYGDLLASNDPRQREAAAAMRGEL</sequence>
<dbReference type="EMBL" id="JACSPN010000002">
    <property type="protein sequence ID" value="MBE7699168.1"/>
    <property type="molecule type" value="Genomic_DNA"/>
</dbReference>
<proteinExistence type="predicted"/>
<reference evidence="1 2" key="1">
    <citation type="submission" date="2020-08" db="EMBL/GenBank/DDBJ databases">
        <title>A Genomic Blueprint of the Chicken Gut Microbiome.</title>
        <authorList>
            <person name="Gilroy R."/>
            <person name="Ravi A."/>
            <person name="Getino M."/>
            <person name="Pursley I."/>
            <person name="Horton D.L."/>
            <person name="Alikhan N.-F."/>
            <person name="Baker D."/>
            <person name="Gharbi K."/>
            <person name="Hall N."/>
            <person name="Watson M."/>
            <person name="Adriaenssens E.M."/>
            <person name="Foster-Nyarko E."/>
            <person name="Jarju S."/>
            <person name="Secka A."/>
            <person name="Antonio M."/>
            <person name="Oren A."/>
            <person name="Chaudhuri R."/>
            <person name="La Ragione R.M."/>
            <person name="Hildebrand F."/>
            <person name="Pallen M.J."/>
        </authorList>
    </citation>
    <scope>NUCLEOTIDE SEQUENCE [LARGE SCALE GENOMIC DNA]</scope>
    <source>
        <strain evidence="1 2">Sa1BUA8</strain>
    </source>
</reference>
<accession>A0A9D5U606</accession>
<dbReference type="InterPro" id="IPR019238">
    <property type="entry name" value="AbiEi_2"/>
</dbReference>
<evidence type="ECO:0000313" key="2">
    <source>
        <dbReference type="Proteomes" id="UP000822993"/>
    </source>
</evidence>
<dbReference type="AlphaFoldDB" id="A0A9D5U606"/>